<keyword evidence="4" id="KW-1185">Reference proteome</keyword>
<dbReference type="EC" id="3.-.-.-" evidence="3"/>
<dbReference type="RefSeq" id="WP_311759317.1">
    <property type="nucleotide sequence ID" value="NZ_JAVRQI010000007.1"/>
</dbReference>
<gene>
    <name evidence="3" type="ORF">RM190_10140</name>
</gene>
<comment type="caution">
    <text evidence="3">The sequence shown here is derived from an EMBL/GenBank/DDBJ whole genome shotgun (WGS) entry which is preliminary data.</text>
</comment>
<evidence type="ECO:0000259" key="2">
    <source>
        <dbReference type="Pfam" id="PF00857"/>
    </source>
</evidence>
<sequence>MTKTAVIVVDLQQDYLTSGRFALEGIDQAVANARTVIDAARDAGVAVFNIRHENPVGAPFFEPDTDGARFIPEVAPKTGEAVITKNFPNSFRETGLKAGLEEEGVTDVVIVGAMSHMCIDATTRAAADHGYRVTVVADACATRDSEFDGRLVPAADVHAAFMSALAFAYAEVKKTAEVHFD</sequence>
<evidence type="ECO:0000313" key="4">
    <source>
        <dbReference type="Proteomes" id="UP001251085"/>
    </source>
</evidence>
<accession>A0ABU3EDD9</accession>
<dbReference type="Gene3D" id="3.40.50.850">
    <property type="entry name" value="Isochorismatase-like"/>
    <property type="match status" value="1"/>
</dbReference>
<organism evidence="3 4">
    <name type="scientific">Paracoccus broussonetiae</name>
    <dbReference type="NCBI Taxonomy" id="3075834"/>
    <lineage>
        <taxon>Bacteria</taxon>
        <taxon>Pseudomonadati</taxon>
        <taxon>Pseudomonadota</taxon>
        <taxon>Alphaproteobacteria</taxon>
        <taxon>Rhodobacterales</taxon>
        <taxon>Paracoccaceae</taxon>
        <taxon>Paracoccus</taxon>
    </lineage>
</organism>
<dbReference type="InterPro" id="IPR050272">
    <property type="entry name" value="Isochorismatase-like_hydrls"/>
</dbReference>
<evidence type="ECO:0000256" key="1">
    <source>
        <dbReference type="ARBA" id="ARBA00022801"/>
    </source>
</evidence>
<keyword evidence="1 3" id="KW-0378">Hydrolase</keyword>
<dbReference type="CDD" id="cd01014">
    <property type="entry name" value="nicotinamidase_related"/>
    <property type="match status" value="1"/>
</dbReference>
<feature type="domain" description="Isochorismatase-like" evidence="2">
    <location>
        <begin position="4"/>
        <end position="147"/>
    </location>
</feature>
<proteinExistence type="predicted"/>
<dbReference type="InterPro" id="IPR000868">
    <property type="entry name" value="Isochorismatase-like_dom"/>
</dbReference>
<dbReference type="Pfam" id="PF00857">
    <property type="entry name" value="Isochorismatase"/>
    <property type="match status" value="1"/>
</dbReference>
<evidence type="ECO:0000313" key="3">
    <source>
        <dbReference type="EMBL" id="MDT1062219.1"/>
    </source>
</evidence>
<dbReference type="GO" id="GO:0016787">
    <property type="term" value="F:hydrolase activity"/>
    <property type="evidence" value="ECO:0007669"/>
    <property type="project" value="UniProtKB-KW"/>
</dbReference>
<dbReference type="Proteomes" id="UP001251085">
    <property type="component" value="Unassembled WGS sequence"/>
</dbReference>
<protein>
    <submittedName>
        <fullName evidence="3">Cysteine hydrolase family protein</fullName>
        <ecNumber evidence="3">3.-.-.-</ecNumber>
    </submittedName>
</protein>
<dbReference type="EMBL" id="JAVRQI010000007">
    <property type="protein sequence ID" value="MDT1062219.1"/>
    <property type="molecule type" value="Genomic_DNA"/>
</dbReference>
<name>A0ABU3EDD9_9RHOB</name>
<dbReference type="SUPFAM" id="SSF52499">
    <property type="entry name" value="Isochorismatase-like hydrolases"/>
    <property type="match status" value="1"/>
</dbReference>
<reference evidence="4" key="1">
    <citation type="submission" date="2023-07" db="EMBL/GenBank/DDBJ databases">
        <title>Characterization of two Paracoccaceae strains isolated from Phycosphere and proposal of Xinfangfangia lacusdiani sp. nov.</title>
        <authorList>
            <person name="Deng Y."/>
            <person name="Zhang Y.Q."/>
        </authorList>
    </citation>
    <scope>NUCLEOTIDE SEQUENCE [LARGE SCALE GENOMIC DNA]</scope>
    <source>
        <strain evidence="4">CPCC 101403</strain>
    </source>
</reference>
<dbReference type="PANTHER" id="PTHR43540">
    <property type="entry name" value="PEROXYUREIDOACRYLATE/UREIDOACRYLATE AMIDOHYDROLASE-RELATED"/>
    <property type="match status" value="1"/>
</dbReference>
<dbReference type="PANTHER" id="PTHR43540:SF15">
    <property type="entry name" value="BLR5631 PROTEIN"/>
    <property type="match status" value="1"/>
</dbReference>
<dbReference type="InterPro" id="IPR036380">
    <property type="entry name" value="Isochorismatase-like_sf"/>
</dbReference>